<dbReference type="InterPro" id="IPR036770">
    <property type="entry name" value="Ankyrin_rpt-contain_sf"/>
</dbReference>
<dbReference type="PROSITE" id="PS50088">
    <property type="entry name" value="ANK_REPEAT"/>
    <property type="match status" value="2"/>
</dbReference>
<dbReference type="Gene3D" id="1.25.40.20">
    <property type="entry name" value="Ankyrin repeat-containing domain"/>
    <property type="match status" value="2"/>
</dbReference>
<proteinExistence type="predicted"/>
<evidence type="ECO:0000256" key="1">
    <source>
        <dbReference type="ARBA" id="ARBA00022737"/>
    </source>
</evidence>
<dbReference type="EMBL" id="HBNR01057724">
    <property type="protein sequence ID" value="CAE4625278.1"/>
    <property type="molecule type" value="Transcribed_RNA"/>
</dbReference>
<dbReference type="SMART" id="SM00248">
    <property type="entry name" value="ANK"/>
    <property type="match status" value="3"/>
</dbReference>
<keyword evidence="5" id="KW-0732">Signal</keyword>
<sequence length="347" mass="36177">MPPTSTAGMHGCVLLTTIFVASLCVALAEPEAVCSPDSSCAKPLVGHSLLATDTSIVPRFESHMKDPFAELIEAPERDLLQIDKTPASSVVFVEEAKEVLRTEPTAPLGVSLASSASRILQHLAPSVLVFVLVTTIGVCVSSLTDTLVHNIAGKARRKKEVIYGRDDTPCQGCGPTSPAASSADGASGTVSPARLPPEPAPTAARQEEGEDEYGCTALHYAADRGAALEVRSLLVGGAAVNRREAWDETPLHFAARNGNVEVCELLLAHGAELNPVNESDCTPLLMAAQAGKEEACKFLLGRGAHAGSVLDAELPPLLSALLVEQIFKQVAEPVSAAGEQSPVAVKL</sequence>
<evidence type="ECO:0000256" key="4">
    <source>
        <dbReference type="SAM" id="MobiDB-lite"/>
    </source>
</evidence>
<feature type="signal peptide" evidence="5">
    <location>
        <begin position="1"/>
        <end position="28"/>
    </location>
</feature>
<keyword evidence="2 3" id="KW-0040">ANK repeat</keyword>
<feature type="region of interest" description="Disordered" evidence="4">
    <location>
        <begin position="173"/>
        <end position="209"/>
    </location>
</feature>
<feature type="chain" id="PRO_5031353929" evidence="5">
    <location>
        <begin position="29"/>
        <end position="347"/>
    </location>
</feature>
<feature type="compositionally biased region" description="Low complexity" evidence="4">
    <location>
        <begin position="174"/>
        <end position="189"/>
    </location>
</feature>
<dbReference type="PANTHER" id="PTHR24171">
    <property type="entry name" value="ANKYRIN REPEAT DOMAIN-CONTAINING PROTEIN 39-RELATED"/>
    <property type="match status" value="1"/>
</dbReference>
<feature type="repeat" description="ANK" evidence="3">
    <location>
        <begin position="246"/>
        <end position="278"/>
    </location>
</feature>
<dbReference type="InterPro" id="IPR002110">
    <property type="entry name" value="Ankyrin_rpt"/>
</dbReference>
<dbReference type="AlphaFoldDB" id="A0A7S4RUB3"/>
<evidence type="ECO:0000313" key="6">
    <source>
        <dbReference type="EMBL" id="CAE4625278.1"/>
    </source>
</evidence>
<feature type="repeat" description="ANK" evidence="3">
    <location>
        <begin position="213"/>
        <end position="245"/>
    </location>
</feature>
<keyword evidence="1" id="KW-0677">Repeat</keyword>
<name>A0A7S4RUB3_9DINO</name>
<accession>A0A7S4RUB3</accession>
<evidence type="ECO:0000256" key="3">
    <source>
        <dbReference type="PROSITE-ProRule" id="PRU00023"/>
    </source>
</evidence>
<dbReference type="PROSITE" id="PS50297">
    <property type="entry name" value="ANK_REP_REGION"/>
    <property type="match status" value="2"/>
</dbReference>
<organism evidence="6">
    <name type="scientific">Alexandrium monilatum</name>
    <dbReference type="NCBI Taxonomy" id="311494"/>
    <lineage>
        <taxon>Eukaryota</taxon>
        <taxon>Sar</taxon>
        <taxon>Alveolata</taxon>
        <taxon>Dinophyceae</taxon>
        <taxon>Gonyaulacales</taxon>
        <taxon>Pyrocystaceae</taxon>
        <taxon>Alexandrium</taxon>
    </lineage>
</organism>
<protein>
    <submittedName>
        <fullName evidence="6">Uncharacterized protein</fullName>
    </submittedName>
</protein>
<dbReference type="SUPFAM" id="SSF48403">
    <property type="entry name" value="Ankyrin repeat"/>
    <property type="match status" value="1"/>
</dbReference>
<evidence type="ECO:0000256" key="5">
    <source>
        <dbReference type="SAM" id="SignalP"/>
    </source>
</evidence>
<evidence type="ECO:0000256" key="2">
    <source>
        <dbReference type="ARBA" id="ARBA00023043"/>
    </source>
</evidence>
<gene>
    <name evidence="6" type="ORF">AMON00008_LOCUS40611</name>
</gene>
<dbReference type="Pfam" id="PF12796">
    <property type="entry name" value="Ank_2"/>
    <property type="match status" value="1"/>
</dbReference>
<reference evidence="6" key="1">
    <citation type="submission" date="2021-01" db="EMBL/GenBank/DDBJ databases">
        <authorList>
            <person name="Corre E."/>
            <person name="Pelletier E."/>
            <person name="Niang G."/>
            <person name="Scheremetjew M."/>
            <person name="Finn R."/>
            <person name="Kale V."/>
            <person name="Holt S."/>
            <person name="Cochrane G."/>
            <person name="Meng A."/>
            <person name="Brown T."/>
            <person name="Cohen L."/>
        </authorList>
    </citation>
    <scope>NUCLEOTIDE SEQUENCE</scope>
    <source>
        <strain evidence="6">CCMP3105</strain>
    </source>
</reference>